<comment type="caution">
    <text evidence="9">The sequence shown here is derived from an EMBL/GenBank/DDBJ whole genome shotgun (WGS) entry which is preliminary data.</text>
</comment>
<organism evidence="9 10">
    <name type="scientific">Amylolactobacillus amylotrophicus DSM 20534</name>
    <dbReference type="NCBI Taxonomy" id="1423722"/>
    <lineage>
        <taxon>Bacteria</taxon>
        <taxon>Bacillati</taxon>
        <taxon>Bacillota</taxon>
        <taxon>Bacilli</taxon>
        <taxon>Lactobacillales</taxon>
        <taxon>Lactobacillaceae</taxon>
        <taxon>Amylolactobacillus</taxon>
    </lineage>
</organism>
<reference evidence="9 10" key="1">
    <citation type="journal article" date="2015" name="Genome Announc.">
        <title>Expanding the biotechnology potential of lactobacilli through comparative genomics of 213 strains and associated genera.</title>
        <authorList>
            <person name="Sun Z."/>
            <person name="Harris H.M."/>
            <person name="McCann A."/>
            <person name="Guo C."/>
            <person name="Argimon S."/>
            <person name="Zhang W."/>
            <person name="Yang X."/>
            <person name="Jeffery I.B."/>
            <person name="Cooney J.C."/>
            <person name="Kagawa T.F."/>
            <person name="Liu W."/>
            <person name="Song Y."/>
            <person name="Salvetti E."/>
            <person name="Wrobel A."/>
            <person name="Rasinkangas P."/>
            <person name="Parkhill J."/>
            <person name="Rea M.C."/>
            <person name="O'Sullivan O."/>
            <person name="Ritari J."/>
            <person name="Douillard F.P."/>
            <person name="Paul Ross R."/>
            <person name="Yang R."/>
            <person name="Briner A.E."/>
            <person name="Felis G.E."/>
            <person name="de Vos W.M."/>
            <person name="Barrangou R."/>
            <person name="Klaenhammer T.R."/>
            <person name="Caufield P.W."/>
            <person name="Cui Y."/>
            <person name="Zhang H."/>
            <person name="O'Toole P.W."/>
        </authorList>
    </citation>
    <scope>NUCLEOTIDE SEQUENCE [LARGE SCALE GENOMIC DNA]</scope>
    <source>
        <strain evidence="9 10">DSM 20534</strain>
    </source>
</reference>
<evidence type="ECO:0000256" key="4">
    <source>
        <dbReference type="ARBA" id="ARBA00022980"/>
    </source>
</evidence>
<dbReference type="PATRIC" id="fig|1423722.3.peg.1193"/>
<dbReference type="NCBIfam" id="TIGR00166">
    <property type="entry name" value="S6"/>
    <property type="match status" value="1"/>
</dbReference>
<dbReference type="InterPro" id="IPR014717">
    <property type="entry name" value="Transl_elong_EF1B/ribsomal_bS6"/>
</dbReference>
<dbReference type="SUPFAM" id="SSF54995">
    <property type="entry name" value="Ribosomal protein S6"/>
    <property type="match status" value="1"/>
</dbReference>
<dbReference type="CDD" id="cd00473">
    <property type="entry name" value="bS6"/>
    <property type="match status" value="1"/>
</dbReference>
<name>A0A0R1GTP4_9LACO</name>
<dbReference type="Gene3D" id="3.30.70.60">
    <property type="match status" value="1"/>
</dbReference>
<proteinExistence type="inferred from homology"/>
<accession>A0A0R1GTP4</accession>
<evidence type="ECO:0000256" key="6">
    <source>
        <dbReference type="ARBA" id="ARBA00035104"/>
    </source>
</evidence>
<keyword evidence="3 8" id="KW-0694">RNA-binding</keyword>
<dbReference type="GO" id="GO:0005737">
    <property type="term" value="C:cytoplasm"/>
    <property type="evidence" value="ECO:0007669"/>
    <property type="project" value="UniProtKB-ARBA"/>
</dbReference>
<dbReference type="HAMAP" id="MF_00360">
    <property type="entry name" value="Ribosomal_bS6"/>
    <property type="match status" value="1"/>
</dbReference>
<dbReference type="GO" id="GO:0006412">
    <property type="term" value="P:translation"/>
    <property type="evidence" value="ECO:0007669"/>
    <property type="project" value="UniProtKB-UniRule"/>
</dbReference>
<evidence type="ECO:0000256" key="8">
    <source>
        <dbReference type="HAMAP-Rule" id="MF_00360"/>
    </source>
</evidence>
<dbReference type="InterPro" id="IPR035980">
    <property type="entry name" value="Ribosomal_bS6_sf"/>
</dbReference>
<comment type="function">
    <text evidence="6 8">Binds together with bS18 to 16S ribosomal RNA.</text>
</comment>
<dbReference type="PANTHER" id="PTHR21011">
    <property type="entry name" value="MITOCHONDRIAL 28S RIBOSOMAL PROTEIN S6"/>
    <property type="match status" value="1"/>
</dbReference>
<sequence>MAETKYEITYIIKPDLDEESKKTLIDRFDKVLTDQGATIVESKDWGKKRFAYEINKFREGTYHIVVVTSENADAVNEFDRLSKIDGSILRSMIVKLEA</sequence>
<dbReference type="AlphaFoldDB" id="A0A0R1GTP4"/>
<gene>
    <name evidence="8" type="primary">rpsF</name>
    <name evidence="9" type="ORF">FC62_GL001170</name>
</gene>
<evidence type="ECO:0000256" key="3">
    <source>
        <dbReference type="ARBA" id="ARBA00022884"/>
    </source>
</evidence>
<dbReference type="RefSeq" id="WP_054746090.1">
    <property type="nucleotide sequence ID" value="NZ_AZCV01000004.1"/>
</dbReference>
<evidence type="ECO:0000256" key="2">
    <source>
        <dbReference type="ARBA" id="ARBA00022730"/>
    </source>
</evidence>
<dbReference type="Pfam" id="PF01250">
    <property type="entry name" value="Ribosomal_S6"/>
    <property type="match status" value="1"/>
</dbReference>
<dbReference type="PANTHER" id="PTHR21011:SF1">
    <property type="entry name" value="SMALL RIBOSOMAL SUBUNIT PROTEIN BS6M"/>
    <property type="match status" value="1"/>
</dbReference>
<keyword evidence="5 8" id="KW-0687">Ribonucleoprotein</keyword>
<keyword evidence="4 8" id="KW-0689">Ribosomal protein</keyword>
<dbReference type="GO" id="GO:0005840">
    <property type="term" value="C:ribosome"/>
    <property type="evidence" value="ECO:0007669"/>
    <property type="project" value="UniProtKB-KW"/>
</dbReference>
<dbReference type="InterPro" id="IPR020814">
    <property type="entry name" value="Ribosomal_S6_plastid/chlpt"/>
</dbReference>
<dbReference type="GO" id="GO:0003735">
    <property type="term" value="F:structural constituent of ribosome"/>
    <property type="evidence" value="ECO:0007669"/>
    <property type="project" value="InterPro"/>
</dbReference>
<evidence type="ECO:0000256" key="7">
    <source>
        <dbReference type="ARBA" id="ARBA00035294"/>
    </source>
</evidence>
<dbReference type="Proteomes" id="UP000050909">
    <property type="component" value="Unassembled WGS sequence"/>
</dbReference>
<keyword evidence="2 8" id="KW-0699">rRNA-binding</keyword>
<dbReference type="InterPro" id="IPR000529">
    <property type="entry name" value="Ribosomal_bS6"/>
</dbReference>
<dbReference type="EMBL" id="AZCV01000004">
    <property type="protein sequence ID" value="KRK37558.1"/>
    <property type="molecule type" value="Genomic_DNA"/>
</dbReference>
<protein>
    <recommendedName>
        <fullName evidence="7 8">Small ribosomal subunit protein bS6</fullName>
    </recommendedName>
</protein>
<evidence type="ECO:0000313" key="10">
    <source>
        <dbReference type="Proteomes" id="UP000050909"/>
    </source>
</evidence>
<dbReference type="FunFam" id="3.30.70.60:FF:000002">
    <property type="entry name" value="30S ribosomal protein S6"/>
    <property type="match status" value="1"/>
</dbReference>
<evidence type="ECO:0000313" key="9">
    <source>
        <dbReference type="EMBL" id="KRK37558.1"/>
    </source>
</evidence>
<dbReference type="GO" id="GO:1990904">
    <property type="term" value="C:ribonucleoprotein complex"/>
    <property type="evidence" value="ECO:0007669"/>
    <property type="project" value="UniProtKB-KW"/>
</dbReference>
<keyword evidence="10" id="KW-1185">Reference proteome</keyword>
<evidence type="ECO:0000256" key="1">
    <source>
        <dbReference type="ARBA" id="ARBA00009512"/>
    </source>
</evidence>
<comment type="similarity">
    <text evidence="1 8">Belongs to the bacterial ribosomal protein bS6 family.</text>
</comment>
<dbReference type="GO" id="GO:0070181">
    <property type="term" value="F:small ribosomal subunit rRNA binding"/>
    <property type="evidence" value="ECO:0007669"/>
    <property type="project" value="TreeGrafter"/>
</dbReference>
<evidence type="ECO:0000256" key="5">
    <source>
        <dbReference type="ARBA" id="ARBA00023274"/>
    </source>
</evidence>